<proteinExistence type="predicted"/>
<dbReference type="OrthoDB" id="442864at2759"/>
<protein>
    <submittedName>
        <fullName evidence="1">Uncharacterized protein</fullName>
    </submittedName>
</protein>
<evidence type="ECO:0000313" key="1">
    <source>
        <dbReference type="EMBL" id="CAE7776438.1"/>
    </source>
</evidence>
<gene>
    <name evidence="1" type="ORF">SPIL2461_LOCUS22993</name>
</gene>
<keyword evidence="2" id="KW-1185">Reference proteome</keyword>
<organism evidence="1 2">
    <name type="scientific">Symbiodinium pilosum</name>
    <name type="common">Dinoflagellate</name>
    <dbReference type="NCBI Taxonomy" id="2952"/>
    <lineage>
        <taxon>Eukaryota</taxon>
        <taxon>Sar</taxon>
        <taxon>Alveolata</taxon>
        <taxon>Dinophyceae</taxon>
        <taxon>Suessiales</taxon>
        <taxon>Symbiodiniaceae</taxon>
        <taxon>Symbiodinium</taxon>
    </lineage>
</organism>
<dbReference type="AlphaFoldDB" id="A0A812YHN5"/>
<name>A0A812YHN5_SYMPI</name>
<dbReference type="Proteomes" id="UP000649617">
    <property type="component" value="Unassembled WGS sequence"/>
</dbReference>
<sequence>MLFPMYVVPLNTLLQMTKIEPHEVLKARAEVEEFETGRGKAFFVSHQWLDNHHPDPDFTQMRVLQDALKHLMCDLRRVELDSWTEIVVPSAKTLPTAPLRSAPVFLWYDYFSCPQLEPQPTTDMPQHTVSRSNLGNAISSIPAYVVSCSLFLVLSPVLESPDHTKLLTPASWAQRGWCRVERMCREMSEDGDWVMIRSGKLMEVISCPVVSPAGGSPGEGQFTVPEDREILGPILMAALRRKLRFLMHTGDLVGFRVLLNHQPMFLRGFENQPEFELVPGFETPTSQGPENTASLMVSKFLHHNGFRHVPGP</sequence>
<reference evidence="1" key="1">
    <citation type="submission" date="2021-02" db="EMBL/GenBank/DDBJ databases">
        <authorList>
            <person name="Dougan E. K."/>
            <person name="Rhodes N."/>
            <person name="Thang M."/>
            <person name="Chan C."/>
        </authorList>
    </citation>
    <scope>NUCLEOTIDE SEQUENCE</scope>
</reference>
<accession>A0A812YHN5</accession>
<evidence type="ECO:0000313" key="2">
    <source>
        <dbReference type="Proteomes" id="UP000649617"/>
    </source>
</evidence>
<comment type="caution">
    <text evidence="1">The sequence shown here is derived from an EMBL/GenBank/DDBJ whole genome shotgun (WGS) entry which is preliminary data.</text>
</comment>
<dbReference type="EMBL" id="CAJNIZ010047814">
    <property type="protein sequence ID" value="CAE7776438.1"/>
    <property type="molecule type" value="Genomic_DNA"/>
</dbReference>